<dbReference type="Gene3D" id="1.20.58.90">
    <property type="match status" value="1"/>
</dbReference>
<comment type="subcellular location">
    <subcellularLocation>
        <location evidence="7">Endomembrane system</location>
        <topology evidence="7">Single-pass type IV membrane protein</topology>
    </subcellularLocation>
</comment>
<comment type="caution">
    <text evidence="10">The sequence shown here is derived from an EMBL/GenBank/DDBJ whole genome shotgun (WGS) entry which is preliminary data.</text>
</comment>
<comment type="similarity">
    <text evidence="1">Belongs to the syntaxin family.</text>
</comment>
<feature type="domain" description="Syntaxin 6/10/61 N-terminal" evidence="9">
    <location>
        <begin position="7"/>
        <end position="93"/>
    </location>
</feature>
<evidence type="ECO:0000256" key="7">
    <source>
        <dbReference type="ARBA" id="ARBA00046280"/>
    </source>
</evidence>
<evidence type="ECO:0000256" key="2">
    <source>
        <dbReference type="ARBA" id="ARBA00022448"/>
    </source>
</evidence>
<organism evidence="10 11">
    <name type="scientific">Anaeramoeba flamelloides</name>
    <dbReference type="NCBI Taxonomy" id="1746091"/>
    <lineage>
        <taxon>Eukaryota</taxon>
        <taxon>Metamonada</taxon>
        <taxon>Anaeramoebidae</taxon>
        <taxon>Anaeramoeba</taxon>
    </lineage>
</organism>
<evidence type="ECO:0000313" key="11">
    <source>
        <dbReference type="Proteomes" id="UP001150062"/>
    </source>
</evidence>
<evidence type="ECO:0000256" key="6">
    <source>
        <dbReference type="ARBA" id="ARBA00023136"/>
    </source>
</evidence>
<keyword evidence="2" id="KW-0813">Transport</keyword>
<keyword evidence="4" id="KW-0653">Protein transport</keyword>
<gene>
    <name evidence="10" type="ORF">M0813_21327</name>
</gene>
<dbReference type="SUPFAM" id="SSF58038">
    <property type="entry name" value="SNARE fusion complex"/>
    <property type="match status" value="1"/>
</dbReference>
<keyword evidence="11" id="KW-1185">Reference proteome</keyword>
<keyword evidence="3 8" id="KW-0812">Transmembrane</keyword>
<proteinExistence type="inferred from homology"/>
<feature type="transmembrane region" description="Helical" evidence="8">
    <location>
        <begin position="221"/>
        <end position="239"/>
    </location>
</feature>
<evidence type="ECO:0000256" key="8">
    <source>
        <dbReference type="SAM" id="Phobius"/>
    </source>
</evidence>
<dbReference type="PANTHER" id="PTHR12791">
    <property type="entry name" value="GOLGI SNARE BET1-RELATED"/>
    <property type="match status" value="1"/>
</dbReference>
<dbReference type="Gene3D" id="1.20.5.110">
    <property type="match status" value="1"/>
</dbReference>
<dbReference type="EMBL" id="JAOAOG010000166">
    <property type="protein sequence ID" value="KAJ6244065.1"/>
    <property type="molecule type" value="Genomic_DNA"/>
</dbReference>
<dbReference type="SUPFAM" id="SSF47661">
    <property type="entry name" value="t-snare proteins"/>
    <property type="match status" value="1"/>
</dbReference>
<dbReference type="Proteomes" id="UP001150062">
    <property type="component" value="Unassembled WGS sequence"/>
</dbReference>
<evidence type="ECO:0000259" key="9">
    <source>
        <dbReference type="Pfam" id="PF09177"/>
    </source>
</evidence>
<dbReference type="InterPro" id="IPR015260">
    <property type="entry name" value="Syntaxin-6/10/61_N"/>
</dbReference>
<evidence type="ECO:0000256" key="4">
    <source>
        <dbReference type="ARBA" id="ARBA00022927"/>
    </source>
</evidence>
<name>A0ABQ8YHJ3_9EUKA</name>
<dbReference type="InterPro" id="IPR010989">
    <property type="entry name" value="SNARE"/>
</dbReference>
<reference evidence="10" key="1">
    <citation type="submission" date="2022-08" db="EMBL/GenBank/DDBJ databases">
        <title>Novel sulfate-reducing endosymbionts in the free-living metamonad Anaeramoeba.</title>
        <authorList>
            <person name="Jerlstrom-Hultqvist J."/>
            <person name="Cepicka I."/>
            <person name="Gallot-Lavallee L."/>
            <person name="Salas-Leiva D."/>
            <person name="Curtis B.A."/>
            <person name="Zahonova K."/>
            <person name="Pipaliya S."/>
            <person name="Dacks J."/>
            <person name="Roger A.J."/>
        </authorList>
    </citation>
    <scope>NUCLEOTIDE SEQUENCE</scope>
    <source>
        <strain evidence="10">Schooner1</strain>
    </source>
</reference>
<evidence type="ECO:0000256" key="3">
    <source>
        <dbReference type="ARBA" id="ARBA00022692"/>
    </source>
</evidence>
<evidence type="ECO:0000256" key="1">
    <source>
        <dbReference type="ARBA" id="ARBA00009063"/>
    </source>
</evidence>
<evidence type="ECO:0000256" key="5">
    <source>
        <dbReference type="ARBA" id="ARBA00022989"/>
    </source>
</evidence>
<keyword evidence="6 8" id="KW-0472">Membrane</keyword>
<protein>
    <recommendedName>
        <fullName evidence="9">Syntaxin 6/10/61 N-terminal domain-containing protein</fullName>
    </recommendedName>
</protein>
<sequence>MSNNKTDTYFLLVDKVNTILSNLGADYNHWEGLILKTNTANNDEFLRNQEQLNQGITNCQWYLKKLELIIKKITNNPNHYKIEEKELNKRKNNLITTPLNNNDDDDDDDKIIAFLICALLSKDKNQKEGKYHKLKQAIDLDNERFISEVYEEQKIIEEQQEAAFAVIHQTVRRIKEISHLLGEEISEHDKLSDGMNTTQSKLKQTMGKSKKLLNNKDGGKLCLIGVLILVLIVFLIIIFK</sequence>
<dbReference type="Pfam" id="PF09177">
    <property type="entry name" value="STX6_10_61_N"/>
    <property type="match status" value="1"/>
</dbReference>
<accession>A0ABQ8YHJ3</accession>
<keyword evidence="5 8" id="KW-1133">Transmembrane helix</keyword>
<evidence type="ECO:0000313" key="10">
    <source>
        <dbReference type="EMBL" id="KAJ6244065.1"/>
    </source>
</evidence>